<evidence type="ECO:0000313" key="3">
    <source>
        <dbReference type="Proteomes" id="UP001642360"/>
    </source>
</evidence>
<feature type="chain" id="PRO_5044753812" evidence="1">
    <location>
        <begin position="22"/>
        <end position="50"/>
    </location>
</feature>
<accession>A0ABC8SDD5</accession>
<feature type="signal peptide" evidence="1">
    <location>
        <begin position="1"/>
        <end position="21"/>
    </location>
</feature>
<comment type="caution">
    <text evidence="2">The sequence shown here is derived from an EMBL/GenBank/DDBJ whole genome shotgun (WGS) entry which is preliminary data.</text>
</comment>
<gene>
    <name evidence="2" type="ORF">ILEXP_LOCUS23527</name>
</gene>
<dbReference type="EMBL" id="CAUOFW020002645">
    <property type="protein sequence ID" value="CAK9155135.1"/>
    <property type="molecule type" value="Genomic_DNA"/>
</dbReference>
<dbReference type="AlphaFoldDB" id="A0ABC8SDD5"/>
<keyword evidence="3" id="KW-1185">Reference proteome</keyword>
<protein>
    <submittedName>
        <fullName evidence="2">Uncharacterized protein</fullName>
    </submittedName>
</protein>
<name>A0ABC8SDD5_9AQUA</name>
<proteinExistence type="predicted"/>
<evidence type="ECO:0000256" key="1">
    <source>
        <dbReference type="SAM" id="SignalP"/>
    </source>
</evidence>
<feature type="non-terminal residue" evidence="2">
    <location>
        <position position="1"/>
    </location>
</feature>
<evidence type="ECO:0000313" key="2">
    <source>
        <dbReference type="EMBL" id="CAK9155135.1"/>
    </source>
</evidence>
<reference evidence="2 3" key="1">
    <citation type="submission" date="2024-02" db="EMBL/GenBank/DDBJ databases">
        <authorList>
            <person name="Vignale AGUSTIN F."/>
            <person name="Sosa J E."/>
            <person name="Modenutti C."/>
        </authorList>
    </citation>
    <scope>NUCLEOTIDE SEQUENCE [LARGE SCALE GENOMIC DNA]</scope>
</reference>
<keyword evidence="1" id="KW-0732">Signal</keyword>
<organism evidence="2 3">
    <name type="scientific">Ilex paraguariensis</name>
    <name type="common">yerba mate</name>
    <dbReference type="NCBI Taxonomy" id="185542"/>
    <lineage>
        <taxon>Eukaryota</taxon>
        <taxon>Viridiplantae</taxon>
        <taxon>Streptophyta</taxon>
        <taxon>Embryophyta</taxon>
        <taxon>Tracheophyta</taxon>
        <taxon>Spermatophyta</taxon>
        <taxon>Magnoliopsida</taxon>
        <taxon>eudicotyledons</taxon>
        <taxon>Gunneridae</taxon>
        <taxon>Pentapetalae</taxon>
        <taxon>asterids</taxon>
        <taxon>campanulids</taxon>
        <taxon>Aquifoliales</taxon>
        <taxon>Aquifoliaceae</taxon>
        <taxon>Ilex</taxon>
    </lineage>
</organism>
<dbReference type="Proteomes" id="UP001642360">
    <property type="component" value="Unassembled WGS sequence"/>
</dbReference>
<sequence>TRCSLIWLGKLALLWAREAKGMIFAASPLHFFFSVPFSHGHQMKKGTLEA</sequence>